<feature type="signal peptide" evidence="6">
    <location>
        <begin position="1"/>
        <end position="22"/>
    </location>
</feature>
<evidence type="ECO:0000256" key="3">
    <source>
        <dbReference type="ARBA" id="ARBA00023004"/>
    </source>
</evidence>
<dbReference type="Pfam" id="PF07635">
    <property type="entry name" value="PSCyt1"/>
    <property type="match status" value="1"/>
</dbReference>
<dbReference type="InterPro" id="IPR036909">
    <property type="entry name" value="Cyt_c-like_dom_sf"/>
</dbReference>
<dbReference type="InterPro" id="IPR011429">
    <property type="entry name" value="Cyt_c_Planctomycete-type"/>
</dbReference>
<dbReference type="GO" id="GO:0009055">
    <property type="term" value="F:electron transfer activity"/>
    <property type="evidence" value="ECO:0007669"/>
    <property type="project" value="InterPro"/>
</dbReference>
<organism evidence="8">
    <name type="scientific">Singulisphaera sp. Ch08</name>
    <dbReference type="NCBI Taxonomy" id="3120278"/>
    <lineage>
        <taxon>Bacteria</taxon>
        <taxon>Pseudomonadati</taxon>
        <taxon>Planctomycetota</taxon>
        <taxon>Planctomycetia</taxon>
        <taxon>Isosphaerales</taxon>
        <taxon>Isosphaeraceae</taxon>
        <taxon>Singulisphaera</taxon>
    </lineage>
</organism>
<keyword evidence="3 4" id="KW-0408">Iron</keyword>
<evidence type="ECO:0000259" key="7">
    <source>
        <dbReference type="PROSITE" id="PS51007"/>
    </source>
</evidence>
<dbReference type="PANTHER" id="PTHR35889:SF3">
    <property type="entry name" value="F-BOX DOMAIN-CONTAINING PROTEIN"/>
    <property type="match status" value="1"/>
</dbReference>
<evidence type="ECO:0000256" key="4">
    <source>
        <dbReference type="PROSITE-ProRule" id="PRU00433"/>
    </source>
</evidence>
<evidence type="ECO:0000313" key="8">
    <source>
        <dbReference type="EMBL" id="XBH04597.1"/>
    </source>
</evidence>
<accession>A0AAU7CGJ3</accession>
<dbReference type="EMBL" id="CP155447">
    <property type="protein sequence ID" value="XBH04597.1"/>
    <property type="molecule type" value="Genomic_DNA"/>
</dbReference>
<dbReference type="GO" id="GO:0020037">
    <property type="term" value="F:heme binding"/>
    <property type="evidence" value="ECO:0007669"/>
    <property type="project" value="InterPro"/>
</dbReference>
<evidence type="ECO:0000256" key="2">
    <source>
        <dbReference type="ARBA" id="ARBA00022723"/>
    </source>
</evidence>
<protein>
    <submittedName>
        <fullName evidence="8">C-type cytochrome domain-containing protein</fullName>
    </submittedName>
</protein>
<sequence>MMRNAVIGAAIFLSIVPATTWAAPGDGEIEYNRDIRPILTENCFACHGPDSASRKAELRLDQRDAAVKAGALTPGDLNGSELIQRILSDDRDEVMPPPATKKTLTAEQKQKLKRWVESARSISPTGP</sequence>
<evidence type="ECO:0000256" key="6">
    <source>
        <dbReference type="SAM" id="SignalP"/>
    </source>
</evidence>
<keyword evidence="6" id="KW-0732">Signal</keyword>
<dbReference type="RefSeq" id="WP_406697389.1">
    <property type="nucleotide sequence ID" value="NZ_CP155447.1"/>
</dbReference>
<dbReference type="SUPFAM" id="SSF46626">
    <property type="entry name" value="Cytochrome c"/>
    <property type="match status" value="1"/>
</dbReference>
<dbReference type="AlphaFoldDB" id="A0AAU7CGJ3"/>
<feature type="compositionally biased region" description="Basic and acidic residues" evidence="5">
    <location>
        <begin position="108"/>
        <end position="117"/>
    </location>
</feature>
<feature type="chain" id="PRO_5043582562" evidence="6">
    <location>
        <begin position="23"/>
        <end position="127"/>
    </location>
</feature>
<evidence type="ECO:0000256" key="5">
    <source>
        <dbReference type="SAM" id="MobiDB-lite"/>
    </source>
</evidence>
<gene>
    <name evidence="8" type="ORF">V5E97_00885</name>
</gene>
<dbReference type="PANTHER" id="PTHR35889">
    <property type="entry name" value="CYCLOINULO-OLIGOSACCHARIDE FRUCTANOTRANSFERASE-RELATED"/>
    <property type="match status" value="1"/>
</dbReference>
<name>A0AAU7CGJ3_9BACT</name>
<keyword evidence="2 4" id="KW-0479">Metal-binding</keyword>
<reference evidence="8" key="1">
    <citation type="submission" date="2024-05" db="EMBL/GenBank/DDBJ databases">
        <title>Planctomycetes of the genus Singulisphaera possess chitinolytic capabilities.</title>
        <authorList>
            <person name="Ivanova A."/>
        </authorList>
    </citation>
    <scope>NUCLEOTIDE SEQUENCE</scope>
    <source>
        <strain evidence="8">Ch08T</strain>
    </source>
</reference>
<evidence type="ECO:0000256" key="1">
    <source>
        <dbReference type="ARBA" id="ARBA00022617"/>
    </source>
</evidence>
<keyword evidence="1 4" id="KW-0349">Heme</keyword>
<dbReference type="InterPro" id="IPR009056">
    <property type="entry name" value="Cyt_c-like_dom"/>
</dbReference>
<dbReference type="PROSITE" id="PS51007">
    <property type="entry name" value="CYTC"/>
    <property type="match status" value="1"/>
</dbReference>
<dbReference type="Gene3D" id="1.10.760.10">
    <property type="entry name" value="Cytochrome c-like domain"/>
    <property type="match status" value="1"/>
</dbReference>
<feature type="region of interest" description="Disordered" evidence="5">
    <location>
        <begin position="88"/>
        <end position="127"/>
    </location>
</feature>
<dbReference type="GO" id="GO:0046872">
    <property type="term" value="F:metal ion binding"/>
    <property type="evidence" value="ECO:0007669"/>
    <property type="project" value="UniProtKB-KW"/>
</dbReference>
<feature type="domain" description="Cytochrome c" evidence="7">
    <location>
        <begin position="3"/>
        <end position="120"/>
    </location>
</feature>
<proteinExistence type="predicted"/>